<dbReference type="PROSITE" id="PS00086">
    <property type="entry name" value="CYTOCHROME_P450"/>
    <property type="match status" value="1"/>
</dbReference>
<keyword evidence="7" id="KW-0503">Monooxygenase</keyword>
<evidence type="ECO:0000256" key="3">
    <source>
        <dbReference type="ARBA" id="ARBA00022723"/>
    </source>
</evidence>
<evidence type="ECO:0000256" key="1">
    <source>
        <dbReference type="ARBA" id="ARBA00001971"/>
    </source>
</evidence>
<dbReference type="PRINTS" id="PR00465">
    <property type="entry name" value="EP450IV"/>
</dbReference>
<evidence type="ECO:0000313" key="8">
    <source>
        <dbReference type="EMBL" id="KAJ3561250.1"/>
    </source>
</evidence>
<accession>A0AAD5VIJ3</accession>
<evidence type="ECO:0000256" key="4">
    <source>
        <dbReference type="ARBA" id="ARBA00023002"/>
    </source>
</evidence>
<proteinExistence type="inferred from homology"/>
<keyword evidence="5 6" id="KW-0408">Iron</keyword>
<keyword evidence="3 6" id="KW-0479">Metal-binding</keyword>
<keyword evidence="4 7" id="KW-0560">Oxidoreductase</keyword>
<dbReference type="Proteomes" id="UP001213000">
    <property type="component" value="Unassembled WGS sequence"/>
</dbReference>
<evidence type="ECO:0000256" key="5">
    <source>
        <dbReference type="ARBA" id="ARBA00023004"/>
    </source>
</evidence>
<dbReference type="CDD" id="cd11041">
    <property type="entry name" value="CYP503A1-like"/>
    <property type="match status" value="1"/>
</dbReference>
<keyword evidence="6 7" id="KW-0349">Heme</keyword>
<dbReference type="InterPro" id="IPR001128">
    <property type="entry name" value="Cyt_P450"/>
</dbReference>
<gene>
    <name evidence="8" type="ORF">NP233_g10307</name>
</gene>
<dbReference type="GO" id="GO:0016705">
    <property type="term" value="F:oxidoreductase activity, acting on paired donors, with incorporation or reduction of molecular oxygen"/>
    <property type="evidence" value="ECO:0007669"/>
    <property type="project" value="InterPro"/>
</dbReference>
<keyword evidence="9" id="KW-1185">Reference proteome</keyword>
<name>A0AAD5VIJ3_9AGAR</name>
<reference evidence="8" key="1">
    <citation type="submission" date="2022-07" db="EMBL/GenBank/DDBJ databases">
        <title>Genome Sequence of Leucocoprinus birnbaumii.</title>
        <authorList>
            <person name="Buettner E."/>
        </authorList>
    </citation>
    <scope>NUCLEOTIDE SEQUENCE</scope>
    <source>
        <strain evidence="8">VT141</strain>
    </source>
</reference>
<evidence type="ECO:0000256" key="6">
    <source>
        <dbReference type="PIRSR" id="PIRSR602403-1"/>
    </source>
</evidence>
<comment type="similarity">
    <text evidence="2 7">Belongs to the cytochrome P450 family.</text>
</comment>
<protein>
    <recommendedName>
        <fullName evidence="10">Cytochrome P450</fullName>
    </recommendedName>
</protein>
<sequence>MVLFSPPYFPQSASTSVVSFLALLLSGRVFIKYWNARHSSLNAIPTIGHSGILYSYLTAMQWMSRGHNLLQEGYEKFGGRPFKVATPTRWIVVLSGKRYVEDLCKASNDMLSFNEPAIETTQGDYTFGPGLHLHPHHIETIRSSITRNISTKFDDISDEALAALHDYIPHSEEWVSIPAYETLLHLVCRTTNRYLVGLPLCRNIDYLYISEQFTIDVSITAQKINSFPDILKPIAGSLFSVNVKARIKAAQDILAPVIAERLEQYRRFGLQHDALEKDVFTWLLESATHDYHLSVEDIVRRILVINFTSIHTTAVGLIQAVYDLAVHPEFVEEMRQEAERVIGEHGWSKASLHKMHKIDSFLKESFRLNGGANLLMIRKTIKEWTLSDGTVIPPGTHVGVAVDAMNKEEGFRFAEMVEGADALISAKQSLVTLSPEYIVFGNGPHACPGRFLGVNNIKVMFIHILLKYDVQLEDGSLERPSNTYFAASTIPNQEAKLRLRKRAVL</sequence>
<evidence type="ECO:0000256" key="7">
    <source>
        <dbReference type="RuleBase" id="RU000461"/>
    </source>
</evidence>
<dbReference type="GO" id="GO:0004497">
    <property type="term" value="F:monooxygenase activity"/>
    <property type="evidence" value="ECO:0007669"/>
    <property type="project" value="UniProtKB-KW"/>
</dbReference>
<dbReference type="EMBL" id="JANIEX010001032">
    <property type="protein sequence ID" value="KAJ3561250.1"/>
    <property type="molecule type" value="Genomic_DNA"/>
</dbReference>
<organism evidence="8 9">
    <name type="scientific">Leucocoprinus birnbaumii</name>
    <dbReference type="NCBI Taxonomy" id="56174"/>
    <lineage>
        <taxon>Eukaryota</taxon>
        <taxon>Fungi</taxon>
        <taxon>Dikarya</taxon>
        <taxon>Basidiomycota</taxon>
        <taxon>Agaricomycotina</taxon>
        <taxon>Agaricomycetes</taxon>
        <taxon>Agaricomycetidae</taxon>
        <taxon>Agaricales</taxon>
        <taxon>Agaricineae</taxon>
        <taxon>Agaricaceae</taxon>
        <taxon>Leucocoprinus</taxon>
    </lineage>
</organism>
<dbReference type="Gene3D" id="1.10.630.10">
    <property type="entry name" value="Cytochrome P450"/>
    <property type="match status" value="1"/>
</dbReference>
<dbReference type="Pfam" id="PF00067">
    <property type="entry name" value="p450"/>
    <property type="match status" value="1"/>
</dbReference>
<evidence type="ECO:0008006" key="10">
    <source>
        <dbReference type="Google" id="ProtNLM"/>
    </source>
</evidence>
<dbReference type="InterPro" id="IPR017972">
    <property type="entry name" value="Cyt_P450_CS"/>
</dbReference>
<comment type="cofactor">
    <cofactor evidence="1 6">
        <name>heme</name>
        <dbReference type="ChEBI" id="CHEBI:30413"/>
    </cofactor>
</comment>
<feature type="binding site" description="axial binding residue" evidence="6">
    <location>
        <position position="447"/>
    </location>
    <ligand>
        <name>heme</name>
        <dbReference type="ChEBI" id="CHEBI:30413"/>
    </ligand>
    <ligandPart>
        <name>Fe</name>
        <dbReference type="ChEBI" id="CHEBI:18248"/>
    </ligandPart>
</feature>
<dbReference type="PANTHER" id="PTHR46206">
    <property type="entry name" value="CYTOCHROME P450"/>
    <property type="match status" value="1"/>
</dbReference>
<comment type="caution">
    <text evidence="8">The sequence shown here is derived from an EMBL/GenBank/DDBJ whole genome shotgun (WGS) entry which is preliminary data.</text>
</comment>
<dbReference type="GO" id="GO:0005506">
    <property type="term" value="F:iron ion binding"/>
    <property type="evidence" value="ECO:0007669"/>
    <property type="project" value="InterPro"/>
</dbReference>
<dbReference type="GO" id="GO:0020037">
    <property type="term" value="F:heme binding"/>
    <property type="evidence" value="ECO:0007669"/>
    <property type="project" value="InterPro"/>
</dbReference>
<evidence type="ECO:0000256" key="2">
    <source>
        <dbReference type="ARBA" id="ARBA00010617"/>
    </source>
</evidence>
<dbReference type="InterPro" id="IPR036396">
    <property type="entry name" value="Cyt_P450_sf"/>
</dbReference>
<evidence type="ECO:0000313" key="9">
    <source>
        <dbReference type="Proteomes" id="UP001213000"/>
    </source>
</evidence>
<dbReference type="AlphaFoldDB" id="A0AAD5VIJ3"/>
<dbReference type="SUPFAM" id="SSF48264">
    <property type="entry name" value="Cytochrome P450"/>
    <property type="match status" value="1"/>
</dbReference>
<dbReference type="InterPro" id="IPR002403">
    <property type="entry name" value="Cyt_P450_E_grp-IV"/>
</dbReference>